<keyword evidence="2" id="KW-1185">Reference proteome</keyword>
<organism evidence="1 2">
    <name type="scientific">Bodo saltans</name>
    <name type="common">Flagellated protozoan</name>
    <dbReference type="NCBI Taxonomy" id="75058"/>
    <lineage>
        <taxon>Eukaryota</taxon>
        <taxon>Discoba</taxon>
        <taxon>Euglenozoa</taxon>
        <taxon>Kinetoplastea</taxon>
        <taxon>Metakinetoplastina</taxon>
        <taxon>Eubodonida</taxon>
        <taxon>Bodonidae</taxon>
        <taxon>Bodo</taxon>
    </lineage>
</organism>
<dbReference type="VEuPathDB" id="TriTrypDB:BSAL_87755"/>
<accession>A0A0S4J5G5</accession>
<evidence type="ECO:0000313" key="2">
    <source>
        <dbReference type="Proteomes" id="UP000051952"/>
    </source>
</evidence>
<gene>
    <name evidence="1" type="ORF">BSAL_87755</name>
</gene>
<reference evidence="2" key="1">
    <citation type="submission" date="2015-09" db="EMBL/GenBank/DDBJ databases">
        <authorList>
            <consortium name="Pathogen Informatics"/>
        </authorList>
    </citation>
    <scope>NUCLEOTIDE SEQUENCE [LARGE SCALE GENOMIC DNA]</scope>
    <source>
        <strain evidence="2">Lake Konstanz</strain>
    </source>
</reference>
<dbReference type="AlphaFoldDB" id="A0A0S4J5G5"/>
<name>A0A0S4J5G5_BODSA</name>
<evidence type="ECO:0000313" key="1">
    <source>
        <dbReference type="EMBL" id="CUG83736.1"/>
    </source>
</evidence>
<dbReference type="Proteomes" id="UP000051952">
    <property type="component" value="Unassembled WGS sequence"/>
</dbReference>
<dbReference type="EMBL" id="CYKH01001104">
    <property type="protein sequence ID" value="CUG83736.1"/>
    <property type="molecule type" value="Genomic_DNA"/>
</dbReference>
<sequence length="96" mass="10977">MTWYYLVQLANVKFKHCFNPLDRRLSHRRQWRCRRRCLRVPSRSASTCPVIQGLGSRKRGDVIGKCWCGASGCLCTGHCSARYRLVEIITTTAATS</sequence>
<protein>
    <submittedName>
        <fullName evidence="1">Uncharacterized protein</fullName>
    </submittedName>
</protein>
<proteinExistence type="predicted"/>